<reference evidence="12 13" key="1">
    <citation type="submission" date="2025-04" db="UniProtKB">
        <authorList>
            <consortium name="RefSeq"/>
        </authorList>
    </citation>
    <scope>IDENTIFICATION</scope>
</reference>
<keyword evidence="7 10" id="KW-0472">Membrane</keyword>
<comment type="function">
    <text evidence="8">Regulates the biosynthesis of dolichol phosphate-mannose. Regulatory subunit of the dolichol-phosphate mannose (DPM) synthase complex; essential for the ER localization and stable expression of DPM1. Part of the glycosylphosphatidylinositol-N-acetylglucosaminyltransferase (GPI-GnT) complex that catalyzes the transfer of N-acetylglucosamine from UDP-N-acetylglucosamine to phosphatidylinositol and participates in the first step of GPI biosynthesis. May act by regulating the GPI-GNT complex.</text>
</comment>
<name>A0A6P7YFZ1_9AMPH</name>
<dbReference type="GO" id="GO:0033185">
    <property type="term" value="C:dolichol-phosphate-mannose synthase complex"/>
    <property type="evidence" value="ECO:0007669"/>
    <property type="project" value="TreeGrafter"/>
</dbReference>
<dbReference type="UniPathway" id="UPA00378"/>
<dbReference type="KEGG" id="muo:115473201"/>
<keyword evidence="5 10" id="KW-0256">Endoplasmic reticulum</keyword>
<evidence type="ECO:0000256" key="10">
    <source>
        <dbReference type="RuleBase" id="RU365084"/>
    </source>
</evidence>
<evidence type="ECO:0000256" key="3">
    <source>
        <dbReference type="ARBA" id="ARBA00018157"/>
    </source>
</evidence>
<evidence type="ECO:0000256" key="8">
    <source>
        <dbReference type="ARBA" id="ARBA00045174"/>
    </source>
</evidence>
<dbReference type="GO" id="GO:0005789">
    <property type="term" value="C:endoplasmic reticulum membrane"/>
    <property type="evidence" value="ECO:0007669"/>
    <property type="project" value="UniProtKB-SubCell"/>
</dbReference>
<dbReference type="PANTHER" id="PTHR15039:SF11">
    <property type="entry name" value="DOLICHOL PHOSPHATE-MANNOSE BIOSYNTHESIS REGULATORY PROTEIN"/>
    <property type="match status" value="1"/>
</dbReference>
<evidence type="ECO:0000313" key="14">
    <source>
        <dbReference type="RefSeq" id="XP_030063828.1"/>
    </source>
</evidence>
<feature type="transmembrane region" description="Helical" evidence="10">
    <location>
        <begin position="51"/>
        <end position="74"/>
    </location>
</feature>
<dbReference type="AlphaFoldDB" id="A0A6P7YFZ1"/>
<evidence type="ECO:0000256" key="6">
    <source>
        <dbReference type="ARBA" id="ARBA00022989"/>
    </source>
</evidence>
<comment type="function">
    <text evidence="10">Regulatory subunit of the dolichol-phosphate mannose (DPM) synthase complex; essential for the ER localization.</text>
</comment>
<keyword evidence="6 10" id="KW-1133">Transmembrane helix</keyword>
<protein>
    <recommendedName>
        <fullName evidence="3 10">Dolichol phosphate-mannose biosynthesis regulatory protein</fullName>
    </recommendedName>
</protein>
<dbReference type="CTD" id="8818"/>
<evidence type="ECO:0000313" key="11">
    <source>
        <dbReference type="Proteomes" id="UP000515156"/>
    </source>
</evidence>
<comment type="subunit">
    <text evidence="9">Component of the dolichol-phosphate mannose (DPM) synthase complex composed of DPM1, DPM2 and DPM3; in the complex interacts directly with DPM3. Component of the glycosylphosphatidylinositol-N-acetylglucosaminyltransferase (GPI-GnT) complex composed at least by PIGA, PIGC, PIGH, PIGP, PIGQ, PIGY and DPM2. Interacts with PIGA, PIGC and PIGQ.</text>
</comment>
<dbReference type="InterPro" id="IPR009914">
    <property type="entry name" value="DPM2"/>
</dbReference>
<dbReference type="GO" id="GO:0006506">
    <property type="term" value="P:GPI anchor biosynthetic process"/>
    <property type="evidence" value="ECO:0007669"/>
    <property type="project" value="TreeGrafter"/>
</dbReference>
<dbReference type="RefSeq" id="XP_030063828.1">
    <property type="nucleotide sequence ID" value="XM_030207968.1"/>
</dbReference>
<evidence type="ECO:0000256" key="5">
    <source>
        <dbReference type="ARBA" id="ARBA00022824"/>
    </source>
</evidence>
<evidence type="ECO:0000256" key="7">
    <source>
        <dbReference type="ARBA" id="ARBA00023136"/>
    </source>
</evidence>
<comment type="subcellular location">
    <subcellularLocation>
        <location evidence="1 10">Endoplasmic reticulum membrane</location>
        <topology evidence="1 10">Multi-pass membrane protein</topology>
    </subcellularLocation>
</comment>
<evidence type="ECO:0000313" key="13">
    <source>
        <dbReference type="RefSeq" id="XP_030063827.1"/>
    </source>
</evidence>
<dbReference type="GeneID" id="115473201"/>
<evidence type="ECO:0000256" key="2">
    <source>
        <dbReference type="ARBA" id="ARBA00005478"/>
    </source>
</evidence>
<accession>A0A6P7YFZ1</accession>
<keyword evidence="4 10" id="KW-0812">Transmembrane</keyword>
<dbReference type="Proteomes" id="UP000515156">
    <property type="component" value="Chromosome 6"/>
</dbReference>
<keyword evidence="11" id="KW-1185">Reference proteome</keyword>
<gene>
    <name evidence="12 13 14" type="primary">DPM2</name>
</gene>
<dbReference type="GO" id="GO:0030234">
    <property type="term" value="F:enzyme regulator activity"/>
    <property type="evidence" value="ECO:0007669"/>
    <property type="project" value="UniProtKB-UniRule"/>
</dbReference>
<dbReference type="RefSeq" id="XP_030063827.1">
    <property type="nucleotide sequence ID" value="XM_030207967.1"/>
</dbReference>
<evidence type="ECO:0000256" key="9">
    <source>
        <dbReference type="ARBA" id="ARBA00046896"/>
    </source>
</evidence>
<feature type="transmembrane region" description="Helical" evidence="10">
    <location>
        <begin position="7"/>
        <end position="31"/>
    </location>
</feature>
<evidence type="ECO:0000256" key="4">
    <source>
        <dbReference type="ARBA" id="ARBA00022692"/>
    </source>
</evidence>
<comment type="pathway">
    <text evidence="10">Protein modification; protein glycosylation.</text>
</comment>
<proteinExistence type="inferred from homology"/>
<evidence type="ECO:0000313" key="12">
    <source>
        <dbReference type="RefSeq" id="XP_030063826.1"/>
    </source>
</evidence>
<dbReference type="GO" id="GO:0180047">
    <property type="term" value="P:dolichol phosphate mannose biosynthetic process"/>
    <property type="evidence" value="ECO:0007669"/>
    <property type="project" value="InterPro"/>
</dbReference>
<evidence type="ECO:0000256" key="1">
    <source>
        <dbReference type="ARBA" id="ARBA00004477"/>
    </source>
</evidence>
<dbReference type="PANTHER" id="PTHR15039">
    <property type="entry name" value="DOLICHOL PHOSPHATE-MANNOSE BIOSYNTHESIS REGULATORY PROTEIN"/>
    <property type="match status" value="1"/>
</dbReference>
<dbReference type="OrthoDB" id="311279at2759"/>
<organism evidence="11 12">
    <name type="scientific">Microcaecilia unicolor</name>
    <dbReference type="NCBI Taxonomy" id="1415580"/>
    <lineage>
        <taxon>Eukaryota</taxon>
        <taxon>Metazoa</taxon>
        <taxon>Chordata</taxon>
        <taxon>Craniata</taxon>
        <taxon>Vertebrata</taxon>
        <taxon>Euteleostomi</taxon>
        <taxon>Amphibia</taxon>
        <taxon>Gymnophiona</taxon>
        <taxon>Siphonopidae</taxon>
        <taxon>Microcaecilia</taxon>
    </lineage>
</organism>
<comment type="similarity">
    <text evidence="2 10">Belongs to the DPM2 family.</text>
</comment>
<dbReference type="RefSeq" id="XP_030063826.1">
    <property type="nucleotide sequence ID" value="XM_030207966.1"/>
</dbReference>
<sequence length="84" mass="9688">MATKTDQLVGFSILGFSLALFTYCSVWIIALPFIDSDHVIHSYFLPREFSVLLPLVAGLLLLLSVGFFISFVMWKNWRPKKKYE</sequence>
<dbReference type="Pfam" id="PF07297">
    <property type="entry name" value="DPM2"/>
    <property type="match status" value="1"/>
</dbReference>